<dbReference type="Pfam" id="PF00027">
    <property type="entry name" value="cNMP_binding"/>
    <property type="match status" value="1"/>
</dbReference>
<dbReference type="RefSeq" id="WP_067678522.1">
    <property type="nucleotide sequence ID" value="NZ_CP016591.1"/>
</dbReference>
<dbReference type="PANTHER" id="PTHR10742">
    <property type="entry name" value="FLAVIN MONOAMINE OXIDASE"/>
    <property type="match status" value="1"/>
</dbReference>
<evidence type="ECO:0000256" key="8">
    <source>
        <dbReference type="ARBA" id="ARBA00023070"/>
    </source>
</evidence>
<dbReference type="Pfam" id="PF01593">
    <property type="entry name" value="Amino_oxidase"/>
    <property type="match status" value="1"/>
</dbReference>
<feature type="binding site" evidence="10">
    <location>
        <position position="209"/>
    </location>
    <ligand>
        <name>FAD</name>
        <dbReference type="ChEBI" id="CHEBI:57692"/>
    </ligand>
</feature>
<dbReference type="GO" id="GO:0050361">
    <property type="term" value="F:tryptophan 2-monooxygenase activity"/>
    <property type="evidence" value="ECO:0007669"/>
    <property type="project" value="UniProtKB-EC"/>
</dbReference>
<protein>
    <recommendedName>
        <fullName evidence="6">Tryptophan 2-monooxygenase</fullName>
        <ecNumber evidence="5">1.13.12.3</ecNumber>
    </recommendedName>
</protein>
<evidence type="ECO:0000256" key="5">
    <source>
        <dbReference type="ARBA" id="ARBA00012535"/>
    </source>
</evidence>
<evidence type="ECO:0000256" key="7">
    <source>
        <dbReference type="ARBA" id="ARBA00023002"/>
    </source>
</evidence>
<feature type="binding site" evidence="10">
    <location>
        <begin position="33"/>
        <end position="34"/>
    </location>
    <ligand>
        <name>FAD</name>
        <dbReference type="ChEBI" id="CHEBI:57692"/>
    </ligand>
</feature>
<dbReference type="InterPro" id="IPR050281">
    <property type="entry name" value="Flavin_monoamine_oxidase"/>
</dbReference>
<proteinExistence type="inferred from homology"/>
<dbReference type="GO" id="GO:0006598">
    <property type="term" value="P:polyamine catabolic process"/>
    <property type="evidence" value="ECO:0007669"/>
    <property type="project" value="TreeGrafter"/>
</dbReference>
<keyword evidence="13" id="KW-1185">Reference proteome</keyword>
<dbReference type="InterPro" id="IPR018490">
    <property type="entry name" value="cNMP-bd_dom_sf"/>
</dbReference>
<dbReference type="EMBL" id="CP016591">
    <property type="protein sequence ID" value="ANY20205.1"/>
    <property type="molecule type" value="Genomic_DNA"/>
</dbReference>
<dbReference type="AlphaFoldDB" id="A0A1B2ADT5"/>
<comment type="catalytic activity">
    <reaction evidence="9">
        <text>L-tryptophan + O2 = indole-3-acetamide + CO2 + H2O</text>
        <dbReference type="Rhea" id="RHEA:16165"/>
        <dbReference type="ChEBI" id="CHEBI:15377"/>
        <dbReference type="ChEBI" id="CHEBI:15379"/>
        <dbReference type="ChEBI" id="CHEBI:16031"/>
        <dbReference type="ChEBI" id="CHEBI:16526"/>
        <dbReference type="ChEBI" id="CHEBI:57912"/>
        <dbReference type="EC" id="1.13.12.3"/>
    </reaction>
</comment>
<evidence type="ECO:0000256" key="3">
    <source>
        <dbReference type="ARBA" id="ARBA00005833"/>
    </source>
</evidence>
<dbReference type="GO" id="GO:0009851">
    <property type="term" value="P:auxin biosynthetic process"/>
    <property type="evidence" value="ECO:0007669"/>
    <property type="project" value="UniProtKB-KW"/>
</dbReference>
<dbReference type="STRING" id="692370.A6F68_01692"/>
<keyword evidence="8" id="KW-0073">Auxin biosynthesis</keyword>
<evidence type="ECO:0000313" key="13">
    <source>
        <dbReference type="Proteomes" id="UP000092932"/>
    </source>
</evidence>
<dbReference type="PROSITE" id="PS50042">
    <property type="entry name" value="CNMP_BINDING_3"/>
    <property type="match status" value="1"/>
</dbReference>
<evidence type="ECO:0000256" key="1">
    <source>
        <dbReference type="ARBA" id="ARBA00001974"/>
    </source>
</evidence>
<evidence type="ECO:0000313" key="12">
    <source>
        <dbReference type="EMBL" id="ANY20205.1"/>
    </source>
</evidence>
<evidence type="ECO:0000256" key="4">
    <source>
        <dbReference type="ARBA" id="ARBA00005995"/>
    </source>
</evidence>
<accession>A0A1B2ADT5</accession>
<dbReference type="GO" id="GO:0046592">
    <property type="term" value="F:polyamine oxidase activity"/>
    <property type="evidence" value="ECO:0007669"/>
    <property type="project" value="TreeGrafter"/>
</dbReference>
<dbReference type="Gene3D" id="3.50.50.60">
    <property type="entry name" value="FAD/NAD(P)-binding domain"/>
    <property type="match status" value="1"/>
</dbReference>
<gene>
    <name evidence="12" type="primary">puo</name>
    <name evidence="12" type="ORF">A6F68_01692</name>
</gene>
<dbReference type="EC" id="1.13.12.3" evidence="5"/>
<dbReference type="Gene3D" id="3.90.660.10">
    <property type="match status" value="1"/>
</dbReference>
<dbReference type="CDD" id="cd00038">
    <property type="entry name" value="CAP_ED"/>
    <property type="match status" value="1"/>
</dbReference>
<dbReference type="KEGG" id="ado:A6F68_01692"/>
<dbReference type="SUPFAM" id="SSF51206">
    <property type="entry name" value="cAMP-binding domain-like"/>
    <property type="match status" value="1"/>
</dbReference>
<dbReference type="InterPro" id="IPR001613">
    <property type="entry name" value="Flavin_amine_oxidase"/>
</dbReference>
<dbReference type="Gene3D" id="2.60.120.10">
    <property type="entry name" value="Jelly Rolls"/>
    <property type="match status" value="1"/>
</dbReference>
<dbReference type="Proteomes" id="UP000092932">
    <property type="component" value="Chromosome"/>
</dbReference>
<dbReference type="InterPro" id="IPR036188">
    <property type="entry name" value="FAD/NAD-bd_sf"/>
</dbReference>
<dbReference type="InterPro" id="IPR018488">
    <property type="entry name" value="cNMP-bd_CS"/>
</dbReference>
<name>A0A1B2ADT5_9SPHN</name>
<dbReference type="SMART" id="SM00100">
    <property type="entry name" value="cNMP"/>
    <property type="match status" value="1"/>
</dbReference>
<sequence length="598" mass="64529">MTHASVLVIGAGLSGLAAARALTDRGQDVTILEARDRVGGRTHVVDGFDVGAGWIHGTEGNPITNLVRRLGFTPYFTGGDSSCTGGWDGLAIAGCGRQEKDRLLFAGDRALDRTFAAVHGAEGDPSLAEALESAIAELSLAEPDAEAARWHMRMLSRDDLAEDPDRVSARFWDEGYELYGYGDSTLLEGIGSIAPRLAEGLQVEFGKTVDRVSVGPDAVAVRCTDGTVYEAEQVIVTLPLGVLKAGTVTFAPPLPAERQEAIDRLGVGCLAKIALRYPAVAWPRQQYVFALPPNRGRGAAMAINRASIDGTPEVILLAGGDLGRALEEMPEAEAEAWAHAEFSEMIGSALPRPVSMKRSQWSRDPLAMGCYAYIACGSHPRDIEHLAQPLGSRLFFSGEATSREHWGTIHGAYLSGLRAAAEITGDWTIVPPAHFTENRRWRAQMLRANRFFALGRAALSPDESARRLALLQGCAIFAEVDRPDLAVLAGMLEPRRLVAGERLCEEGEAGQHAWIVDKGNLAVEQRGRIVATLGHGSLIGEYGLFSEQRRTAALVATKDTELFELEYDRLERFLHAYPQAAMALLRTVIGRSLASVSE</sequence>
<organism evidence="12 13">
    <name type="scientific">Tsuneonella dongtanensis</name>
    <dbReference type="NCBI Taxonomy" id="692370"/>
    <lineage>
        <taxon>Bacteria</taxon>
        <taxon>Pseudomonadati</taxon>
        <taxon>Pseudomonadota</taxon>
        <taxon>Alphaproteobacteria</taxon>
        <taxon>Sphingomonadales</taxon>
        <taxon>Erythrobacteraceae</taxon>
        <taxon>Tsuneonella</taxon>
    </lineage>
</organism>
<dbReference type="InterPro" id="IPR002937">
    <property type="entry name" value="Amino_oxidase"/>
</dbReference>
<evidence type="ECO:0000256" key="10">
    <source>
        <dbReference type="PIRSR" id="PIRSR601613-1"/>
    </source>
</evidence>
<comment type="similarity">
    <text evidence="3">Belongs to the tryptophan 2-monooxygenase family.</text>
</comment>
<dbReference type="SUPFAM" id="SSF51905">
    <property type="entry name" value="FAD/NAD(P)-binding domain"/>
    <property type="match status" value="1"/>
</dbReference>
<feature type="domain" description="Cyclic nucleotide-binding" evidence="11">
    <location>
        <begin position="476"/>
        <end position="574"/>
    </location>
</feature>
<comment type="cofactor">
    <cofactor evidence="1">
        <name>FAD</name>
        <dbReference type="ChEBI" id="CHEBI:57692"/>
    </cofactor>
</comment>
<evidence type="ECO:0000259" key="11">
    <source>
        <dbReference type="PROSITE" id="PS50042"/>
    </source>
</evidence>
<dbReference type="PROSITE" id="PS00889">
    <property type="entry name" value="CNMP_BINDING_2"/>
    <property type="match status" value="1"/>
</dbReference>
<evidence type="ECO:0000256" key="6">
    <source>
        <dbReference type="ARBA" id="ARBA00017871"/>
    </source>
</evidence>
<keyword evidence="7 12" id="KW-0560">Oxidoreductase</keyword>
<dbReference type="PRINTS" id="PR00757">
    <property type="entry name" value="AMINEOXDASEF"/>
</dbReference>
<dbReference type="InterPro" id="IPR000595">
    <property type="entry name" value="cNMP-bd_dom"/>
</dbReference>
<evidence type="ECO:0000256" key="2">
    <source>
        <dbReference type="ARBA" id="ARBA00004814"/>
    </source>
</evidence>
<comment type="similarity">
    <text evidence="4">Belongs to the flavin monoamine oxidase family.</text>
</comment>
<dbReference type="PANTHER" id="PTHR10742:SF386">
    <property type="entry name" value="LYSINE-SPECIFIC HISTONE DEMETHYLASE 1A"/>
    <property type="match status" value="1"/>
</dbReference>
<dbReference type="InterPro" id="IPR014710">
    <property type="entry name" value="RmlC-like_jellyroll"/>
</dbReference>
<dbReference type="SUPFAM" id="SSF54373">
    <property type="entry name" value="FAD-linked reductases, C-terminal domain"/>
    <property type="match status" value="1"/>
</dbReference>
<evidence type="ECO:0000256" key="9">
    <source>
        <dbReference type="ARBA" id="ARBA00047321"/>
    </source>
</evidence>
<feature type="binding site" evidence="10">
    <location>
        <position position="14"/>
    </location>
    <ligand>
        <name>FAD</name>
        <dbReference type="ChEBI" id="CHEBI:57692"/>
    </ligand>
</feature>
<reference evidence="12 13" key="1">
    <citation type="submission" date="2016-07" db="EMBL/GenBank/DDBJ databases">
        <title>Complete genome sequence of Altererythrobacter dongtanensis KCTC 22672, a type strain with esterase isolated from tidal flat.</title>
        <authorList>
            <person name="Cheng H."/>
            <person name="Wu Y.-H."/>
            <person name="Zhou P."/>
            <person name="Huo Y.-Y."/>
            <person name="Wang C.-S."/>
            <person name="Xu X.-W."/>
        </authorList>
    </citation>
    <scope>NUCLEOTIDE SEQUENCE [LARGE SCALE GENOMIC DNA]</scope>
    <source>
        <strain evidence="12 13">KCTC 22672</strain>
    </source>
</reference>
<comment type="pathway">
    <text evidence="2">Plant hormone metabolism; auxin biosynthesis.</text>
</comment>